<proteinExistence type="predicted"/>
<dbReference type="EMBL" id="JAROCG010000002">
    <property type="protein sequence ID" value="MDN4612522.1"/>
    <property type="molecule type" value="Genomic_DNA"/>
</dbReference>
<keyword evidence="2" id="KW-1185">Reference proteome</keyword>
<reference evidence="1" key="1">
    <citation type="submission" date="2023-06" db="EMBL/GenBank/DDBJ databases">
        <title>MT1 and MT2 Draft Genomes of Novel Species.</title>
        <authorList>
            <person name="Venkateswaran K."/>
        </authorList>
    </citation>
    <scope>NUCLEOTIDE SEQUENCE</scope>
    <source>
        <strain evidence="1">IIF3SC-B10</strain>
    </source>
</reference>
<gene>
    <name evidence="1" type="ORF">P5G52_16760</name>
</gene>
<dbReference type="RefSeq" id="WP_301229640.1">
    <property type="nucleotide sequence ID" value="NZ_JAROCG010000002.1"/>
</dbReference>
<protein>
    <recommendedName>
        <fullName evidence="3">Peptidase A2 domain-containing protein</fullName>
    </recommendedName>
</protein>
<comment type="caution">
    <text evidence="1">The sequence shown here is derived from an EMBL/GenBank/DDBJ whole genome shotgun (WGS) entry which is preliminary data.</text>
</comment>
<accession>A0ABT8K5T5</accession>
<organism evidence="1 2">
    <name type="scientific">Arthrobacter burdickii</name>
    <dbReference type="NCBI Taxonomy" id="3035920"/>
    <lineage>
        <taxon>Bacteria</taxon>
        <taxon>Bacillati</taxon>
        <taxon>Actinomycetota</taxon>
        <taxon>Actinomycetes</taxon>
        <taxon>Micrococcales</taxon>
        <taxon>Micrococcaceae</taxon>
        <taxon>Arthrobacter</taxon>
    </lineage>
</organism>
<evidence type="ECO:0000313" key="1">
    <source>
        <dbReference type="EMBL" id="MDN4612522.1"/>
    </source>
</evidence>
<evidence type="ECO:0000313" key="2">
    <source>
        <dbReference type="Proteomes" id="UP001174209"/>
    </source>
</evidence>
<name>A0ABT8K5T5_9MICC</name>
<dbReference type="Proteomes" id="UP001174209">
    <property type="component" value="Unassembled WGS sequence"/>
</dbReference>
<sequence>MAAQNSSGTSSEETFRSLCRSSPWRWETLRFTITWRAPSSQGIDTPPPLKAWLRRPAALRVEAADGSLLHSTTGTETSRDTLYVSATRKSWLLPPRLVTPVYDHAGLVRRRPEAAYGEAAFGDPRWSSMLDPVELAGNAPVAMVFPGANRVEVEDLAEEAFAGRPVLAATVRPNASYQPTAPGRPLVGEGRTRVVIDTGTAVCVSTTALDGPAQGAGHDLHILGVDEYLTDDYFRAAPPELSDVSRHVPWVVG</sequence>
<evidence type="ECO:0008006" key="3">
    <source>
        <dbReference type="Google" id="ProtNLM"/>
    </source>
</evidence>